<sequence>MNEFGYGSRFGQAQPADPLVYERIGQLEAENADLRKKVRRYNRGSWVLGILLLLVWGVPFVLGIAAALSS</sequence>
<dbReference type="RefSeq" id="WP_207339661.1">
    <property type="nucleotide sequence ID" value="NZ_CP074405.1"/>
</dbReference>
<proteinExistence type="predicted"/>
<protein>
    <submittedName>
        <fullName evidence="2">Uncharacterized protein</fullName>
    </submittedName>
</protein>
<keyword evidence="1" id="KW-0472">Membrane</keyword>
<evidence type="ECO:0000313" key="2">
    <source>
        <dbReference type="EMBL" id="QVI62093.1"/>
    </source>
</evidence>
<feature type="transmembrane region" description="Helical" evidence="1">
    <location>
        <begin position="45"/>
        <end position="68"/>
    </location>
</feature>
<organism evidence="2 3">
    <name type="scientific">Cellulomonas wangleii</name>
    <dbReference type="NCBI Taxonomy" id="2816956"/>
    <lineage>
        <taxon>Bacteria</taxon>
        <taxon>Bacillati</taxon>
        <taxon>Actinomycetota</taxon>
        <taxon>Actinomycetes</taxon>
        <taxon>Micrococcales</taxon>
        <taxon>Cellulomonadaceae</taxon>
        <taxon>Cellulomonas</taxon>
    </lineage>
</organism>
<dbReference type="Proteomes" id="UP000677804">
    <property type="component" value="Chromosome"/>
</dbReference>
<name>A0ABX8D3R0_9CELL</name>
<keyword evidence="1" id="KW-0812">Transmembrane</keyword>
<keyword evidence="3" id="KW-1185">Reference proteome</keyword>
<gene>
    <name evidence="2" type="ORF">KG103_17035</name>
</gene>
<evidence type="ECO:0000256" key="1">
    <source>
        <dbReference type="SAM" id="Phobius"/>
    </source>
</evidence>
<evidence type="ECO:0000313" key="3">
    <source>
        <dbReference type="Proteomes" id="UP000677804"/>
    </source>
</evidence>
<reference evidence="2 3" key="1">
    <citation type="submission" date="2021-05" db="EMBL/GenBank/DDBJ databases">
        <title>Novel species in genus Cellulomonas.</title>
        <authorList>
            <person name="Zhang G."/>
        </authorList>
    </citation>
    <scope>NUCLEOTIDE SEQUENCE [LARGE SCALE GENOMIC DNA]</scope>
    <source>
        <strain evidence="3">zg-ZUI222</strain>
    </source>
</reference>
<keyword evidence="1" id="KW-1133">Transmembrane helix</keyword>
<accession>A0ABX8D3R0</accession>
<dbReference type="EMBL" id="CP074405">
    <property type="protein sequence ID" value="QVI62093.1"/>
    <property type="molecule type" value="Genomic_DNA"/>
</dbReference>